<comment type="caution">
    <text evidence="1">The sequence shown here is derived from an EMBL/GenBank/DDBJ whole genome shotgun (WGS) entry which is preliminary data.</text>
</comment>
<evidence type="ECO:0000313" key="1">
    <source>
        <dbReference type="EMBL" id="MCD7465228.1"/>
    </source>
</evidence>
<name>A0ABS8T2P3_DATST</name>
<reference evidence="1 2" key="1">
    <citation type="journal article" date="2021" name="BMC Genomics">
        <title>Datura genome reveals duplications of psychoactive alkaloid biosynthetic genes and high mutation rate following tissue culture.</title>
        <authorList>
            <person name="Rajewski A."/>
            <person name="Carter-House D."/>
            <person name="Stajich J."/>
            <person name="Litt A."/>
        </authorList>
    </citation>
    <scope>NUCLEOTIDE SEQUENCE [LARGE SCALE GENOMIC DNA]</scope>
    <source>
        <strain evidence="1">AR-01</strain>
    </source>
</reference>
<gene>
    <name evidence="1" type="ORF">HAX54_000886</name>
</gene>
<keyword evidence="2" id="KW-1185">Reference proteome</keyword>
<protein>
    <submittedName>
        <fullName evidence="1">Uncharacterized protein</fullName>
    </submittedName>
</protein>
<sequence length="109" mass="12482">EAYFSKISSHKRALDGNTSMPIHSIGENNHFSLSDNIPSSRTTKLTTGVGHPDRKILESRIELNLSSYDFLVFMRWNNKVNNFLVLIIYRLHQVLEIIINSSPPIKDDN</sequence>
<dbReference type="Proteomes" id="UP000823775">
    <property type="component" value="Unassembled WGS sequence"/>
</dbReference>
<evidence type="ECO:0000313" key="2">
    <source>
        <dbReference type="Proteomes" id="UP000823775"/>
    </source>
</evidence>
<feature type="non-terminal residue" evidence="1">
    <location>
        <position position="1"/>
    </location>
</feature>
<dbReference type="EMBL" id="JACEIK010001030">
    <property type="protein sequence ID" value="MCD7465228.1"/>
    <property type="molecule type" value="Genomic_DNA"/>
</dbReference>
<organism evidence="1 2">
    <name type="scientific">Datura stramonium</name>
    <name type="common">Jimsonweed</name>
    <name type="synonym">Common thornapple</name>
    <dbReference type="NCBI Taxonomy" id="4076"/>
    <lineage>
        <taxon>Eukaryota</taxon>
        <taxon>Viridiplantae</taxon>
        <taxon>Streptophyta</taxon>
        <taxon>Embryophyta</taxon>
        <taxon>Tracheophyta</taxon>
        <taxon>Spermatophyta</taxon>
        <taxon>Magnoliopsida</taxon>
        <taxon>eudicotyledons</taxon>
        <taxon>Gunneridae</taxon>
        <taxon>Pentapetalae</taxon>
        <taxon>asterids</taxon>
        <taxon>lamiids</taxon>
        <taxon>Solanales</taxon>
        <taxon>Solanaceae</taxon>
        <taxon>Solanoideae</taxon>
        <taxon>Datureae</taxon>
        <taxon>Datura</taxon>
    </lineage>
</organism>
<proteinExistence type="predicted"/>
<accession>A0ABS8T2P3</accession>